<protein>
    <recommendedName>
        <fullName evidence="4">Tetratricopeptide repeat protein</fullName>
    </recommendedName>
</protein>
<gene>
    <name evidence="2" type="ORF">LK10_06205</name>
</gene>
<dbReference type="EMBL" id="JTDL01000082">
    <property type="protein sequence ID" value="KHL04160.1"/>
    <property type="molecule type" value="Genomic_DNA"/>
</dbReference>
<accession>A0A0B2AKJ7</accession>
<keyword evidence="1" id="KW-0802">TPR repeat</keyword>
<keyword evidence="3" id="KW-1185">Reference proteome</keyword>
<proteinExistence type="predicted"/>
<sequence>MMIDRREWPDAGFPGIAVDPDTLNAVVVDEERCEAALEESGSLEDRAVVELARGHVSKAAELIVEARYHDPESFQLKVLELDVLRLGNRNDRALERARQILTEVKGTPREATVQQYLGKIQFTRGQYASAEDAFAKALELRVAAAADASLIYTSTVALGRAREERFGSTA</sequence>
<dbReference type="RefSeq" id="WP_043121183.1">
    <property type="nucleotide sequence ID" value="NZ_JTDL01000082.1"/>
</dbReference>
<reference evidence="2 3" key="1">
    <citation type="submission" date="2014-09" db="EMBL/GenBank/DDBJ databases">
        <title>Genome sequence of Sinomonas sp. MUSC 117.</title>
        <authorList>
            <person name="Lee L.-H."/>
        </authorList>
    </citation>
    <scope>NUCLEOTIDE SEQUENCE [LARGE SCALE GENOMIC DNA]</scope>
    <source>
        <strain evidence="2 3">MUSC 117</strain>
    </source>
</reference>
<dbReference type="SUPFAM" id="SSF48452">
    <property type="entry name" value="TPR-like"/>
    <property type="match status" value="1"/>
</dbReference>
<feature type="repeat" description="TPR" evidence="1">
    <location>
        <begin position="111"/>
        <end position="144"/>
    </location>
</feature>
<organism evidence="2 3">
    <name type="scientific">Sinomonas humi</name>
    <dbReference type="NCBI Taxonomy" id="1338436"/>
    <lineage>
        <taxon>Bacteria</taxon>
        <taxon>Bacillati</taxon>
        <taxon>Actinomycetota</taxon>
        <taxon>Actinomycetes</taxon>
        <taxon>Micrococcales</taxon>
        <taxon>Micrococcaceae</taxon>
        <taxon>Sinomonas</taxon>
    </lineage>
</organism>
<evidence type="ECO:0000313" key="3">
    <source>
        <dbReference type="Proteomes" id="UP000030982"/>
    </source>
</evidence>
<evidence type="ECO:0000256" key="1">
    <source>
        <dbReference type="PROSITE-ProRule" id="PRU00339"/>
    </source>
</evidence>
<dbReference type="InterPro" id="IPR019734">
    <property type="entry name" value="TPR_rpt"/>
</dbReference>
<name>A0A0B2AKJ7_9MICC</name>
<dbReference type="PROSITE" id="PS50005">
    <property type="entry name" value="TPR"/>
    <property type="match status" value="1"/>
</dbReference>
<dbReference type="AlphaFoldDB" id="A0A0B2AKJ7"/>
<dbReference type="Proteomes" id="UP000030982">
    <property type="component" value="Unassembled WGS sequence"/>
</dbReference>
<comment type="caution">
    <text evidence="2">The sequence shown here is derived from an EMBL/GenBank/DDBJ whole genome shotgun (WGS) entry which is preliminary data.</text>
</comment>
<dbReference type="InterPro" id="IPR011990">
    <property type="entry name" value="TPR-like_helical_dom_sf"/>
</dbReference>
<dbReference type="OrthoDB" id="4942368at2"/>
<evidence type="ECO:0008006" key="4">
    <source>
        <dbReference type="Google" id="ProtNLM"/>
    </source>
</evidence>
<evidence type="ECO:0000313" key="2">
    <source>
        <dbReference type="EMBL" id="KHL04160.1"/>
    </source>
</evidence>
<dbReference type="Gene3D" id="1.25.40.10">
    <property type="entry name" value="Tetratricopeptide repeat domain"/>
    <property type="match status" value="1"/>
</dbReference>
<dbReference type="STRING" id="1338436.LK10_06205"/>